<dbReference type="InterPro" id="IPR002190">
    <property type="entry name" value="MHD_dom"/>
</dbReference>
<gene>
    <name evidence="3" type="ORF">LAMI_0D03818G</name>
</gene>
<feature type="compositionally biased region" description="Polar residues" evidence="1">
    <location>
        <begin position="95"/>
        <end position="108"/>
    </location>
</feature>
<organism evidence="3 4">
    <name type="scientific">Lachancea mirantina</name>
    <dbReference type="NCBI Taxonomy" id="1230905"/>
    <lineage>
        <taxon>Eukaryota</taxon>
        <taxon>Fungi</taxon>
        <taxon>Dikarya</taxon>
        <taxon>Ascomycota</taxon>
        <taxon>Saccharomycotina</taxon>
        <taxon>Saccharomycetes</taxon>
        <taxon>Saccharomycetales</taxon>
        <taxon>Saccharomycetaceae</taxon>
        <taxon>Lachancea</taxon>
    </lineage>
</organism>
<dbReference type="OrthoDB" id="205198at2759"/>
<dbReference type="AlphaFoldDB" id="A0A1G4J9X0"/>
<accession>A0A1G4J9X0</accession>
<dbReference type="InterPro" id="IPR041899">
    <property type="entry name" value="MAGE_WH2"/>
</dbReference>
<dbReference type="STRING" id="1230905.A0A1G4J9X0"/>
<dbReference type="Pfam" id="PF01454">
    <property type="entry name" value="MAGE"/>
    <property type="match status" value="1"/>
</dbReference>
<reference evidence="3 4" key="1">
    <citation type="submission" date="2016-03" db="EMBL/GenBank/DDBJ databases">
        <authorList>
            <person name="Devillers H."/>
        </authorList>
    </citation>
    <scope>NUCLEOTIDE SEQUENCE [LARGE SCALE GENOMIC DNA]</scope>
    <source>
        <strain evidence="3">CBS 11717</strain>
    </source>
</reference>
<evidence type="ECO:0000259" key="2">
    <source>
        <dbReference type="SMART" id="SM01373"/>
    </source>
</evidence>
<evidence type="ECO:0000256" key="1">
    <source>
        <dbReference type="SAM" id="MobiDB-lite"/>
    </source>
</evidence>
<feature type="region of interest" description="Disordered" evidence="1">
    <location>
        <begin position="87"/>
        <end position="108"/>
    </location>
</feature>
<sequence length="301" mass="33293">MEEVELHNSSNNDKVTRVAVSATRSVLSLAESQSAIISRNRLATIFKEIGDSVRLKPSGRFDRCFNELNSLLDETYGLKLQGLSEKRANTGGSGTTTAKSMTQASNDSENISVTSRAQHFLLVSTLPRGPAAFETLLFKETSQIYDGCVTDGEYTGDLFDNVALNDVSQQFSTDVKLAMQGLTLVVIVLVLLSKNNILHNELLAHLATFGVPTDGQRIPILEIPVDEFLKRLDKQEYITSTQERAQDGSETVVMYRLGRRAQLEFDKQALVSVCRDLFRGSQDQDNLEEMINSSIGDAYKT</sequence>
<keyword evidence="4" id="KW-1185">Reference proteome</keyword>
<protein>
    <submittedName>
        <fullName evidence="3">LAMI_0D03818g1_1</fullName>
    </submittedName>
</protein>
<evidence type="ECO:0000313" key="3">
    <source>
        <dbReference type="EMBL" id="SCU86846.1"/>
    </source>
</evidence>
<feature type="domain" description="MAGE" evidence="2">
    <location>
        <begin position="36"/>
        <end position="270"/>
    </location>
</feature>
<dbReference type="EMBL" id="LT598463">
    <property type="protein sequence ID" value="SCU86846.1"/>
    <property type="molecule type" value="Genomic_DNA"/>
</dbReference>
<dbReference type="SMART" id="SM01373">
    <property type="entry name" value="MAGE"/>
    <property type="match status" value="1"/>
</dbReference>
<proteinExistence type="predicted"/>
<dbReference type="Gene3D" id="1.10.10.1210">
    <property type="entry name" value="MAGE homology domain, winged helix WH2 motif"/>
    <property type="match status" value="1"/>
</dbReference>
<name>A0A1G4J9X0_9SACH</name>
<dbReference type="Proteomes" id="UP000191024">
    <property type="component" value="Chromosome D"/>
</dbReference>
<evidence type="ECO:0000313" key="4">
    <source>
        <dbReference type="Proteomes" id="UP000191024"/>
    </source>
</evidence>